<accession>G0QR49</accession>
<organism evidence="1 2">
    <name type="scientific">Ichthyophthirius multifiliis</name>
    <name type="common">White spot disease agent</name>
    <name type="synonym">Ich</name>
    <dbReference type="NCBI Taxonomy" id="5932"/>
    <lineage>
        <taxon>Eukaryota</taxon>
        <taxon>Sar</taxon>
        <taxon>Alveolata</taxon>
        <taxon>Ciliophora</taxon>
        <taxon>Intramacronucleata</taxon>
        <taxon>Oligohymenophorea</taxon>
        <taxon>Hymenostomatida</taxon>
        <taxon>Ophryoglenina</taxon>
        <taxon>Ichthyophthirius</taxon>
    </lineage>
</organism>
<dbReference type="EMBL" id="GL983725">
    <property type="protein sequence ID" value="EGR32301.1"/>
    <property type="molecule type" value="Genomic_DNA"/>
</dbReference>
<reference evidence="1 2" key="1">
    <citation type="submission" date="2011-07" db="EMBL/GenBank/DDBJ databases">
        <authorList>
            <person name="Coyne R."/>
            <person name="Brami D."/>
            <person name="Johnson J."/>
            <person name="Hostetler J."/>
            <person name="Hannick L."/>
            <person name="Clark T."/>
            <person name="Cassidy-Hanley D."/>
            <person name="Inman J."/>
        </authorList>
    </citation>
    <scope>NUCLEOTIDE SEQUENCE [LARGE SCALE GENOMIC DNA]</scope>
    <source>
        <strain evidence="1 2">G5</strain>
    </source>
</reference>
<gene>
    <name evidence="1" type="ORF">IMG5_088850</name>
</gene>
<dbReference type="Proteomes" id="UP000008983">
    <property type="component" value="Unassembled WGS sequence"/>
</dbReference>
<dbReference type="GeneID" id="14908460"/>
<dbReference type="InParanoid" id="G0QR49"/>
<evidence type="ECO:0000313" key="2">
    <source>
        <dbReference type="Proteomes" id="UP000008983"/>
    </source>
</evidence>
<dbReference type="AlphaFoldDB" id="G0QR49"/>
<dbReference type="RefSeq" id="XP_004035787.1">
    <property type="nucleotide sequence ID" value="XM_004035739.1"/>
</dbReference>
<sequence length="223" mass="26076">MQDIIQTQGVIYVKNVMIIVKHVKMEQQIINVLPVIIIKFFYKLKYAPIIAIINNLRIKIKIVSNVILRVLLARILIRVILVKKDHIQKEVHKNANYVTQIVKHLQKRANVYLVNKIFFQPKINNVNQNVINLFFQILKEIVNHVILIVQNLIRDSIYLMDFVVMKFIAKRILTQTKMSAKQNVLKINLKMQRLIHAILAIPSAKDARKEALLNAWSAKMNLF</sequence>
<protein>
    <submittedName>
        <fullName evidence="1">Uncharacterized protein</fullName>
    </submittedName>
</protein>
<evidence type="ECO:0000313" key="1">
    <source>
        <dbReference type="EMBL" id="EGR32301.1"/>
    </source>
</evidence>
<proteinExistence type="predicted"/>
<keyword evidence="2" id="KW-1185">Reference proteome</keyword>
<name>G0QR49_ICHMU</name>